<evidence type="ECO:0000313" key="2">
    <source>
        <dbReference type="Proteomes" id="UP001359559"/>
    </source>
</evidence>
<organism evidence="1 2">
    <name type="scientific">Clitoria ternatea</name>
    <name type="common">Butterfly pea</name>
    <dbReference type="NCBI Taxonomy" id="43366"/>
    <lineage>
        <taxon>Eukaryota</taxon>
        <taxon>Viridiplantae</taxon>
        <taxon>Streptophyta</taxon>
        <taxon>Embryophyta</taxon>
        <taxon>Tracheophyta</taxon>
        <taxon>Spermatophyta</taxon>
        <taxon>Magnoliopsida</taxon>
        <taxon>eudicotyledons</taxon>
        <taxon>Gunneridae</taxon>
        <taxon>Pentapetalae</taxon>
        <taxon>rosids</taxon>
        <taxon>fabids</taxon>
        <taxon>Fabales</taxon>
        <taxon>Fabaceae</taxon>
        <taxon>Papilionoideae</taxon>
        <taxon>50 kb inversion clade</taxon>
        <taxon>NPAAA clade</taxon>
        <taxon>indigoferoid/millettioid clade</taxon>
        <taxon>Phaseoleae</taxon>
        <taxon>Clitoria</taxon>
    </lineage>
</organism>
<evidence type="ECO:0000313" key="1">
    <source>
        <dbReference type="EMBL" id="KAK7279938.1"/>
    </source>
</evidence>
<dbReference type="EMBL" id="JAYKXN010000006">
    <property type="protein sequence ID" value="KAK7279938.1"/>
    <property type="molecule type" value="Genomic_DNA"/>
</dbReference>
<comment type="caution">
    <text evidence="1">The sequence shown here is derived from an EMBL/GenBank/DDBJ whole genome shotgun (WGS) entry which is preliminary data.</text>
</comment>
<protein>
    <submittedName>
        <fullName evidence="1">Uncharacterized protein</fullName>
    </submittedName>
</protein>
<dbReference type="AlphaFoldDB" id="A0AAN9IGG6"/>
<accession>A0AAN9IGG6</accession>
<reference evidence="1 2" key="1">
    <citation type="submission" date="2024-01" db="EMBL/GenBank/DDBJ databases">
        <title>The genomes of 5 underutilized Papilionoideae crops provide insights into root nodulation and disease resistance.</title>
        <authorList>
            <person name="Yuan L."/>
        </authorList>
    </citation>
    <scope>NUCLEOTIDE SEQUENCE [LARGE SCALE GENOMIC DNA]</scope>
    <source>
        <strain evidence="1">LY-2023</strain>
        <tissue evidence="1">Leaf</tissue>
    </source>
</reference>
<dbReference type="Proteomes" id="UP001359559">
    <property type="component" value="Unassembled WGS sequence"/>
</dbReference>
<gene>
    <name evidence="1" type="ORF">RJT34_24999</name>
</gene>
<name>A0AAN9IGG6_CLITE</name>
<sequence>MVSPSHATSFIFLGFTSRALKATYPRCRPRLKARNLRVVDVCSWGLLCSTVVVRAPSFLSLSKSSHRRSCALLKVRSSYSIARCCIGTTDSNFTSSSLLLATKPHHHHVFTTFLSNGREHLHLCLPHHLFLQASPSSSLCHHHLSSPRSSIIPLVYAAQLKFVFLYSTLSNCHKRMTLLAMYAEVKIYERILNFDLRLPSYWCVKFSLGTFRD</sequence>
<keyword evidence="2" id="KW-1185">Reference proteome</keyword>
<proteinExistence type="predicted"/>